<evidence type="ECO:0000256" key="11">
    <source>
        <dbReference type="ARBA" id="ARBA00022801"/>
    </source>
</evidence>
<keyword evidence="15" id="KW-0233">DNA recombination</keyword>
<evidence type="ECO:0000256" key="8">
    <source>
        <dbReference type="ARBA" id="ARBA00022759"/>
    </source>
</evidence>
<feature type="compositionally biased region" description="Low complexity" evidence="22">
    <location>
        <begin position="27"/>
        <end position="46"/>
    </location>
</feature>
<evidence type="ECO:0000256" key="13">
    <source>
        <dbReference type="ARBA" id="ARBA00022842"/>
    </source>
</evidence>
<evidence type="ECO:0000256" key="21">
    <source>
        <dbReference type="ARBA" id="ARBA00066032"/>
    </source>
</evidence>
<evidence type="ECO:0000256" key="12">
    <source>
        <dbReference type="ARBA" id="ARBA00022837"/>
    </source>
</evidence>
<feature type="domain" description="ERCC4" evidence="23">
    <location>
        <begin position="336"/>
        <end position="491"/>
    </location>
</feature>
<dbReference type="FunFam" id="1.10.150.670:FF:000007">
    <property type="entry name" value="Crossover junction endonuclease EME1B"/>
    <property type="match status" value="1"/>
</dbReference>
<feature type="region of interest" description="Disordered" evidence="22">
    <location>
        <begin position="1"/>
        <end position="107"/>
    </location>
</feature>
<feature type="region of interest" description="Disordered" evidence="22">
    <location>
        <begin position="264"/>
        <end position="311"/>
    </location>
</feature>
<feature type="compositionally biased region" description="Basic and acidic residues" evidence="22">
    <location>
        <begin position="264"/>
        <end position="301"/>
    </location>
</feature>
<reference evidence="24" key="1">
    <citation type="submission" date="2020-07" db="EMBL/GenBank/DDBJ databases">
        <authorList>
            <person name="Lin J."/>
        </authorList>
    </citation>
    <scope>NUCLEOTIDE SEQUENCE</scope>
</reference>
<comment type="subcellular location">
    <subcellularLocation>
        <location evidence="3">Nucleus</location>
    </subcellularLocation>
</comment>
<dbReference type="GO" id="GO:0005634">
    <property type="term" value="C:nucleus"/>
    <property type="evidence" value="ECO:0007669"/>
    <property type="project" value="UniProtKB-SubCell"/>
</dbReference>
<dbReference type="GO" id="GO:0051301">
    <property type="term" value="P:cell division"/>
    <property type="evidence" value="ECO:0007669"/>
    <property type="project" value="UniProtKB-KW"/>
</dbReference>
<dbReference type="GO" id="GO:0006310">
    <property type="term" value="P:DNA recombination"/>
    <property type="evidence" value="ECO:0007669"/>
    <property type="project" value="UniProtKB-KW"/>
</dbReference>
<keyword evidence="17" id="KW-0539">Nucleus</keyword>
<dbReference type="PANTHER" id="PTHR21077:SF5">
    <property type="entry name" value="CROSSOVER JUNCTION ENDONUCLEASE MMS4"/>
    <property type="match status" value="1"/>
</dbReference>
<evidence type="ECO:0000256" key="9">
    <source>
        <dbReference type="ARBA" id="ARBA00022763"/>
    </source>
</evidence>
<evidence type="ECO:0000256" key="15">
    <source>
        <dbReference type="ARBA" id="ARBA00023172"/>
    </source>
</evidence>
<comment type="function">
    <text evidence="20">Interacts with MUS81 to form a DNA structure-specific endonuclease with substrate preference for branched DNA structures with a 5'-end at the branch nick. Typical substrates include 3'-flap structures, D-loops, replication forks, nicked Holliday junctions and also intact Holliday junctions with a reduced efficiency. May be required in mitosis for the processing of stalled or collapsed replication fork intermediates. Plays a role in DNA repair and in genotoxic stress-induced homologous recombination (HR) in somatic cells. Mediates a subset of meiotic recombination events that are insensitive to crossover interference.</text>
</comment>
<proteinExistence type="inferred from homology"/>
<gene>
    <name evidence="24" type="ORF">CB5_LOCUS8142</name>
</gene>
<evidence type="ECO:0000259" key="23">
    <source>
        <dbReference type="Pfam" id="PF02732"/>
    </source>
</evidence>
<keyword evidence="8" id="KW-0255">Endonuclease</keyword>
<keyword evidence="5" id="KW-0132">Cell division</keyword>
<accession>A0A6V7P276</accession>
<evidence type="ECO:0000256" key="17">
    <source>
        <dbReference type="ARBA" id="ARBA00023242"/>
    </source>
</evidence>
<dbReference type="GO" id="GO:0051321">
    <property type="term" value="P:meiotic cell cycle"/>
    <property type="evidence" value="ECO:0007669"/>
    <property type="project" value="UniProtKB-KW"/>
</dbReference>
<dbReference type="Pfam" id="PF02732">
    <property type="entry name" value="ERCC4"/>
    <property type="match status" value="1"/>
</dbReference>
<dbReference type="GO" id="GO:0006281">
    <property type="term" value="P:DNA repair"/>
    <property type="evidence" value="ECO:0007669"/>
    <property type="project" value="UniProtKB-KW"/>
</dbReference>
<keyword evidence="6" id="KW-0540">Nuclease</keyword>
<keyword evidence="10" id="KW-0498">Mitosis</keyword>
<keyword evidence="18" id="KW-0469">Meiosis</keyword>
<dbReference type="PANTHER" id="PTHR21077">
    <property type="entry name" value="EME1 PROTEIN"/>
    <property type="match status" value="1"/>
</dbReference>
<dbReference type="InterPro" id="IPR047524">
    <property type="entry name" value="XPF_nuclease_EME1_plant/arthr"/>
</dbReference>
<evidence type="ECO:0000256" key="14">
    <source>
        <dbReference type="ARBA" id="ARBA00023054"/>
    </source>
</evidence>
<keyword evidence="9" id="KW-0227">DNA damage</keyword>
<evidence type="ECO:0000256" key="18">
    <source>
        <dbReference type="ARBA" id="ARBA00023254"/>
    </source>
</evidence>
<dbReference type="InterPro" id="IPR042530">
    <property type="entry name" value="EME1/EME2_C"/>
</dbReference>
<protein>
    <recommendedName>
        <fullName evidence="23">ERCC4 domain-containing protein</fullName>
    </recommendedName>
</protein>
<comment type="cofactor">
    <cofactor evidence="1">
        <name>Ca(2+)</name>
        <dbReference type="ChEBI" id="CHEBI:29108"/>
    </cofactor>
</comment>
<keyword evidence="7" id="KW-0479">Metal-binding</keyword>
<dbReference type="EMBL" id="LR862144">
    <property type="protein sequence ID" value="CAD1824931.1"/>
    <property type="molecule type" value="Genomic_DNA"/>
</dbReference>
<evidence type="ECO:0000256" key="4">
    <source>
        <dbReference type="ARBA" id="ARBA00005313"/>
    </source>
</evidence>
<keyword evidence="14" id="KW-0175">Coiled coil</keyword>
<evidence type="ECO:0000313" key="24">
    <source>
        <dbReference type="EMBL" id="CAD1824931.1"/>
    </source>
</evidence>
<evidence type="ECO:0000256" key="16">
    <source>
        <dbReference type="ARBA" id="ARBA00023204"/>
    </source>
</evidence>
<keyword evidence="16" id="KW-0234">DNA repair</keyword>
<organism evidence="24">
    <name type="scientific">Ananas comosus var. bracteatus</name>
    <name type="common">red pineapple</name>
    <dbReference type="NCBI Taxonomy" id="296719"/>
    <lineage>
        <taxon>Eukaryota</taxon>
        <taxon>Viridiplantae</taxon>
        <taxon>Streptophyta</taxon>
        <taxon>Embryophyta</taxon>
        <taxon>Tracheophyta</taxon>
        <taxon>Spermatophyta</taxon>
        <taxon>Magnoliopsida</taxon>
        <taxon>Liliopsida</taxon>
        <taxon>Poales</taxon>
        <taxon>Bromeliaceae</taxon>
        <taxon>Bromelioideae</taxon>
        <taxon>Ananas</taxon>
    </lineage>
</organism>
<dbReference type="GO" id="GO:0003677">
    <property type="term" value="F:DNA binding"/>
    <property type="evidence" value="ECO:0007669"/>
    <property type="project" value="InterPro"/>
</dbReference>
<dbReference type="Gene3D" id="1.10.150.670">
    <property type="entry name" value="Crossover junction endonuclease EME1, DNA-binding domain"/>
    <property type="match status" value="1"/>
</dbReference>
<keyword evidence="13" id="KW-0460">Magnesium</keyword>
<evidence type="ECO:0000256" key="2">
    <source>
        <dbReference type="ARBA" id="ARBA00001946"/>
    </source>
</evidence>
<evidence type="ECO:0000256" key="5">
    <source>
        <dbReference type="ARBA" id="ARBA00022618"/>
    </source>
</evidence>
<evidence type="ECO:0000256" key="22">
    <source>
        <dbReference type="SAM" id="MobiDB-lite"/>
    </source>
</evidence>
<evidence type="ECO:0000256" key="7">
    <source>
        <dbReference type="ARBA" id="ARBA00022723"/>
    </source>
</evidence>
<dbReference type="AlphaFoldDB" id="A0A6V7P276"/>
<dbReference type="GO" id="GO:0016787">
    <property type="term" value="F:hydrolase activity"/>
    <property type="evidence" value="ECO:0007669"/>
    <property type="project" value="UniProtKB-KW"/>
</dbReference>
<dbReference type="InterPro" id="IPR033310">
    <property type="entry name" value="Mms4/EME1/EME2"/>
</dbReference>
<keyword evidence="12" id="KW-0106">Calcium</keyword>
<evidence type="ECO:0000256" key="6">
    <source>
        <dbReference type="ARBA" id="ARBA00022722"/>
    </source>
</evidence>
<dbReference type="GO" id="GO:0004519">
    <property type="term" value="F:endonuclease activity"/>
    <property type="evidence" value="ECO:0007669"/>
    <property type="project" value="UniProtKB-KW"/>
</dbReference>
<comment type="similarity">
    <text evidence="4">Belongs to the EME1/MMS4 family.</text>
</comment>
<evidence type="ECO:0000256" key="20">
    <source>
        <dbReference type="ARBA" id="ARBA00059712"/>
    </source>
</evidence>
<keyword evidence="19" id="KW-0131">Cell cycle</keyword>
<sequence length="629" mass="69433">MRVRGEAGMWRCLSPHSPSTSPPPPTTTTTATKTTAAAAAAAEASPLSPPRRKKRPHSGAGAADAGADGDGDGDGDGAPPTFIVIDDDPTPQKQRPRDPTRTPSFVAETPLSAASVVVRCSSLAPSAPSVPSHKSSGFSGLISLASDNESEGDAPLGRVETITSVFDLAGNEKLCSTSVLAETSTFGNEYNDDEVIGGNSRHGSFDDYNGVTDLIQLVNDSPHRDDVYAKELSVQDRSHSGEQCTVDQVHNMSKRKGKCRVVHADKNQSRTEAAARKKQLKEEKARLVEERKRKRQEDKMQKATTKAEAAKSRKLEKEIQRWKSGKTALKSIVAEIDTKVIENGLLGGHLLTRFAEKGLSFCITSNPIERSILWRMDAPEQIAEHLSVRSEVPYVLVVYQAEEFCNLITNESLMDHIHRVRNQYPSFTICYVTNKLMSYIKKCEQSQYKNPSNFSSWRRPPVDEVLSKLATHYTKVHSRQCIDEAELADHIIGLTSSLAACQSKKELTWLSVNANGSFIPKDFIDKNLIKKSTWLKALIAIPKVQPRQAIAISKKYPTMRSLLNVYMDPNKSVHEKEFLLKDLMMEGLLGNEDRRLGEVCSKRVYRILMAQCGGIKTDDVENGADFFCS</sequence>
<comment type="cofactor">
    <cofactor evidence="2">
        <name>Mg(2+)</name>
        <dbReference type="ChEBI" id="CHEBI:18420"/>
    </cofactor>
</comment>
<dbReference type="Gene3D" id="3.40.50.10130">
    <property type="match status" value="1"/>
</dbReference>
<evidence type="ECO:0000256" key="1">
    <source>
        <dbReference type="ARBA" id="ARBA00001913"/>
    </source>
</evidence>
<evidence type="ECO:0000256" key="3">
    <source>
        <dbReference type="ARBA" id="ARBA00004123"/>
    </source>
</evidence>
<dbReference type="GO" id="GO:0046872">
    <property type="term" value="F:metal ion binding"/>
    <property type="evidence" value="ECO:0007669"/>
    <property type="project" value="UniProtKB-KW"/>
</dbReference>
<name>A0A6V7P276_ANACO</name>
<dbReference type="CDD" id="cd20083">
    <property type="entry name" value="XPF_nuclease_EME"/>
    <property type="match status" value="1"/>
</dbReference>
<dbReference type="InterPro" id="IPR006166">
    <property type="entry name" value="ERCC4_domain"/>
</dbReference>
<keyword evidence="11" id="KW-0378">Hydrolase</keyword>
<dbReference type="GO" id="GO:0048476">
    <property type="term" value="C:Holliday junction resolvase complex"/>
    <property type="evidence" value="ECO:0007669"/>
    <property type="project" value="InterPro"/>
</dbReference>
<comment type="subunit">
    <text evidence="21">Forms a heterodimer with MUS81.</text>
</comment>
<evidence type="ECO:0000256" key="10">
    <source>
        <dbReference type="ARBA" id="ARBA00022776"/>
    </source>
</evidence>
<dbReference type="Pfam" id="PF21292">
    <property type="entry name" value="EME1-MUS81_C"/>
    <property type="match status" value="1"/>
</dbReference>
<evidence type="ECO:0000256" key="19">
    <source>
        <dbReference type="ARBA" id="ARBA00023306"/>
    </source>
</evidence>